<dbReference type="PANTHER" id="PTHR12734:SF0">
    <property type="entry name" value="18S RRNA (GUANINE-N(7))-METHYLTRANSFERASE-RELATED"/>
    <property type="match status" value="1"/>
</dbReference>
<dbReference type="AlphaFoldDB" id="A0A0J8B310"/>
<dbReference type="InterPro" id="IPR039769">
    <property type="entry name" value="Bud23-like"/>
</dbReference>
<gene>
    <name evidence="2" type="ORF">BVRB_023320</name>
</gene>
<dbReference type="Gramene" id="KMS94248">
    <property type="protein sequence ID" value="KMS94248"/>
    <property type="gene ID" value="BVRB_023320"/>
</dbReference>
<dbReference type="EMBL" id="KQ094929">
    <property type="protein sequence ID" value="KMS94248.1"/>
    <property type="molecule type" value="Genomic_DNA"/>
</dbReference>
<dbReference type="OrthoDB" id="1723313at2759"/>
<evidence type="ECO:0000313" key="3">
    <source>
        <dbReference type="Proteomes" id="UP000035740"/>
    </source>
</evidence>
<protein>
    <recommendedName>
        <fullName evidence="1">Methyltransferase type 11 domain-containing protein</fullName>
    </recommendedName>
</protein>
<keyword evidence="3" id="KW-1185">Reference proteome</keyword>
<dbReference type="GO" id="GO:0005730">
    <property type="term" value="C:nucleolus"/>
    <property type="evidence" value="ECO:0007669"/>
    <property type="project" value="TreeGrafter"/>
</dbReference>
<dbReference type="OMA" id="LXLELIT"/>
<dbReference type="GO" id="GO:0016435">
    <property type="term" value="F:rRNA (guanine) methyltransferase activity"/>
    <property type="evidence" value="ECO:0007669"/>
    <property type="project" value="InterPro"/>
</dbReference>
<dbReference type="InterPro" id="IPR013216">
    <property type="entry name" value="Methyltransf_11"/>
</dbReference>
<feature type="domain" description="Methyltransferase type 11" evidence="1">
    <location>
        <begin position="20"/>
        <end position="123"/>
    </location>
</feature>
<dbReference type="PANTHER" id="PTHR12734">
    <property type="entry name" value="METHYLTRANSFERASE-RELATED"/>
    <property type="match status" value="1"/>
</dbReference>
<dbReference type="GO" id="GO:0070476">
    <property type="term" value="P:rRNA (guanine-N7)-methylation"/>
    <property type="evidence" value="ECO:0007669"/>
    <property type="project" value="InterPro"/>
</dbReference>
<dbReference type="Proteomes" id="UP000035740">
    <property type="component" value="Unassembled WGS sequence"/>
</dbReference>
<evidence type="ECO:0000313" key="2">
    <source>
        <dbReference type="EMBL" id="KMS94248.1"/>
    </source>
</evidence>
<dbReference type="CDD" id="cd02440">
    <property type="entry name" value="AdoMet_MTases"/>
    <property type="match status" value="1"/>
</dbReference>
<evidence type="ECO:0000259" key="1">
    <source>
        <dbReference type="Pfam" id="PF08241"/>
    </source>
</evidence>
<name>A0A0J8B310_BETVV</name>
<feature type="non-terminal residue" evidence="2">
    <location>
        <position position="149"/>
    </location>
</feature>
<dbReference type="Gene3D" id="3.40.50.150">
    <property type="entry name" value="Vaccinia Virus protein VP39"/>
    <property type="match status" value="1"/>
</dbReference>
<dbReference type="Pfam" id="PF08241">
    <property type="entry name" value="Methyltransf_11"/>
    <property type="match status" value="1"/>
</dbReference>
<organism evidence="2 3">
    <name type="scientific">Beta vulgaris subsp. vulgaris</name>
    <name type="common">Beet</name>
    <dbReference type="NCBI Taxonomy" id="3555"/>
    <lineage>
        <taxon>Eukaryota</taxon>
        <taxon>Viridiplantae</taxon>
        <taxon>Streptophyta</taxon>
        <taxon>Embryophyta</taxon>
        <taxon>Tracheophyta</taxon>
        <taxon>Spermatophyta</taxon>
        <taxon>Magnoliopsida</taxon>
        <taxon>eudicotyledons</taxon>
        <taxon>Gunneridae</taxon>
        <taxon>Pentapetalae</taxon>
        <taxon>Caryophyllales</taxon>
        <taxon>Chenopodiaceae</taxon>
        <taxon>Betoideae</taxon>
        <taxon>Beta</taxon>
    </lineage>
</organism>
<accession>A0A0J8B310</accession>
<dbReference type="SUPFAM" id="SSF53335">
    <property type="entry name" value="S-adenosyl-L-methionine-dependent methyltransferases"/>
    <property type="match status" value="1"/>
</dbReference>
<dbReference type="InterPro" id="IPR029063">
    <property type="entry name" value="SAM-dependent_MTases_sf"/>
</dbReference>
<sequence length="149" mass="16307">MTDRAIELLNLPPRRSSYVLDLGCGSGLSGEVLTHHGHIWVGCDIAPSMLQIALAREVEGDLFLSDIGQGLYYRPATFDAAISVSVLQWLCNADKSCHNPKQRLVRFFQSLYNCLKKGARAVFQFYPESAESLELITTSALQVGFGGGV</sequence>
<reference evidence="2 3" key="1">
    <citation type="journal article" date="2014" name="Nature">
        <title>The genome of the recently domesticated crop plant sugar beet (Beta vulgaris).</title>
        <authorList>
            <person name="Dohm J.C."/>
            <person name="Minoche A.E."/>
            <person name="Holtgrawe D."/>
            <person name="Capella-Gutierrez S."/>
            <person name="Zakrzewski F."/>
            <person name="Tafer H."/>
            <person name="Rupp O."/>
            <person name="Sorensen T.R."/>
            <person name="Stracke R."/>
            <person name="Reinhardt R."/>
            <person name="Goesmann A."/>
            <person name="Kraft T."/>
            <person name="Schulz B."/>
            <person name="Stadler P.F."/>
            <person name="Schmidt T."/>
            <person name="Gabaldon T."/>
            <person name="Lehrach H."/>
            <person name="Weisshaar B."/>
            <person name="Himmelbauer H."/>
        </authorList>
    </citation>
    <scope>NUCLEOTIDE SEQUENCE [LARGE SCALE GENOMIC DNA]</scope>
    <source>
        <tissue evidence="2">Taproot</tissue>
    </source>
</reference>
<proteinExistence type="predicted"/>